<keyword evidence="3" id="KW-1185">Reference proteome</keyword>
<dbReference type="SUPFAM" id="SSF51395">
    <property type="entry name" value="FMN-linked oxidoreductases"/>
    <property type="match status" value="1"/>
</dbReference>
<evidence type="ECO:0000313" key="2">
    <source>
        <dbReference type="EMBL" id="GJD42936.1"/>
    </source>
</evidence>
<dbReference type="Pfam" id="PF00724">
    <property type="entry name" value="Oxidored_FMN"/>
    <property type="match status" value="1"/>
</dbReference>
<dbReference type="Proteomes" id="UP001055117">
    <property type="component" value="Unassembled WGS sequence"/>
</dbReference>
<evidence type="ECO:0000313" key="3">
    <source>
        <dbReference type="Proteomes" id="UP001055117"/>
    </source>
</evidence>
<dbReference type="CDD" id="cd02933">
    <property type="entry name" value="OYE_like_FMN"/>
    <property type="match status" value="1"/>
</dbReference>
<proteinExistence type="predicted"/>
<reference evidence="2 3" key="1">
    <citation type="journal article" date="2021" name="Front. Microbiol.">
        <title>Comprehensive Comparative Genomics and Phenotyping of Methylobacterium Species.</title>
        <authorList>
            <person name="Alessa O."/>
            <person name="Ogura Y."/>
            <person name="Fujitani Y."/>
            <person name="Takami H."/>
            <person name="Hayashi T."/>
            <person name="Sahin N."/>
            <person name="Tani A."/>
        </authorList>
    </citation>
    <scope>NUCLEOTIDE SEQUENCE [LARGE SCALE GENOMIC DNA]</scope>
    <source>
        <strain evidence="2 3">DSM 23679</strain>
    </source>
</reference>
<accession>A0ABQ4QD45</accession>
<comment type="caution">
    <text evidence="2">The sequence shown here is derived from an EMBL/GenBank/DDBJ whole genome shotgun (WGS) entry which is preliminary data.</text>
</comment>
<protein>
    <submittedName>
        <fullName evidence="2">N-ethylmaleimide reductase</fullName>
    </submittedName>
</protein>
<dbReference type="PANTHER" id="PTHR22893:SF91">
    <property type="entry name" value="NADPH DEHYDROGENASE 2-RELATED"/>
    <property type="match status" value="1"/>
</dbReference>
<dbReference type="EMBL" id="BPQG01000007">
    <property type="protein sequence ID" value="GJD42936.1"/>
    <property type="molecule type" value="Genomic_DNA"/>
</dbReference>
<gene>
    <name evidence="2" type="primary">nemA_2</name>
    <name evidence="2" type="ORF">AFCDBAGC_0778</name>
</gene>
<dbReference type="InterPro" id="IPR045247">
    <property type="entry name" value="Oye-like"/>
</dbReference>
<dbReference type="Gene3D" id="3.20.20.70">
    <property type="entry name" value="Aldolase class I"/>
    <property type="match status" value="1"/>
</dbReference>
<name>A0ABQ4QD45_9HYPH</name>
<dbReference type="PANTHER" id="PTHR22893">
    <property type="entry name" value="NADH OXIDOREDUCTASE-RELATED"/>
    <property type="match status" value="1"/>
</dbReference>
<sequence length="363" mass="39006">MPSLLDPIRVGAIDAKNRIWMAPLTRGRSTREHVPTPLMVEYYAQRATAGVIITEATGISQEGLGWPFAPGIWNDAQVEAWKPVVKAVHDRGGRIVCQIWHMGRLVHPDFLDGAPPISASATTAPDAAHTYQGKKPYAEARALPAEEIPRLLEDYRRATRNAMAAGFDGVQIHAANGYLIDEFLRDGTNHRTDAYGGSIENRVRLLREVTEAVAEIAGKDRTGVRLSPNGEIQGTNDANPEPLFVAAAKALSDVGIAFLEMREPGPNGTFGKADHPPIAPAMKRVFAGTMILNADYDGRSGQAALDAGAADAIAYGRTFIANPDLPARIAADAPLQKDEAATWYSQGPEGYVDYPTLHAAKAA</sequence>
<dbReference type="RefSeq" id="WP_147761778.1">
    <property type="nucleotide sequence ID" value="NZ_BPQG01000007.1"/>
</dbReference>
<evidence type="ECO:0000259" key="1">
    <source>
        <dbReference type="Pfam" id="PF00724"/>
    </source>
</evidence>
<dbReference type="InterPro" id="IPR013785">
    <property type="entry name" value="Aldolase_TIM"/>
</dbReference>
<dbReference type="InterPro" id="IPR001155">
    <property type="entry name" value="OxRdtase_FMN_N"/>
</dbReference>
<feature type="domain" description="NADH:flavin oxidoreductase/NADH oxidase N-terminal" evidence="1">
    <location>
        <begin position="4"/>
        <end position="334"/>
    </location>
</feature>
<organism evidence="2 3">
    <name type="scientific">Methylobacterium cerastii</name>
    <dbReference type="NCBI Taxonomy" id="932741"/>
    <lineage>
        <taxon>Bacteria</taxon>
        <taxon>Pseudomonadati</taxon>
        <taxon>Pseudomonadota</taxon>
        <taxon>Alphaproteobacteria</taxon>
        <taxon>Hyphomicrobiales</taxon>
        <taxon>Methylobacteriaceae</taxon>
        <taxon>Methylobacterium</taxon>
    </lineage>
</organism>